<name>A0A316UGI4_9BASI</name>
<dbReference type="InterPro" id="IPR013024">
    <property type="entry name" value="GGCT-like"/>
</dbReference>
<reference evidence="2 3" key="1">
    <citation type="journal article" date="2018" name="Mol. Biol. Evol.">
        <title>Broad Genomic Sampling Reveals a Smut Pathogenic Ancestry of the Fungal Clade Ustilaginomycotina.</title>
        <authorList>
            <person name="Kijpornyongpan T."/>
            <person name="Mondo S.J."/>
            <person name="Barry K."/>
            <person name="Sandor L."/>
            <person name="Lee J."/>
            <person name="Lipzen A."/>
            <person name="Pangilinan J."/>
            <person name="LaButti K."/>
            <person name="Hainaut M."/>
            <person name="Henrissat B."/>
            <person name="Grigoriev I.V."/>
            <person name="Spatafora J.W."/>
            <person name="Aime M.C."/>
        </authorList>
    </citation>
    <scope>NUCLEOTIDE SEQUENCE [LARGE SCALE GENOMIC DNA]</scope>
    <source>
        <strain evidence="2 3">MCA 5214</strain>
    </source>
</reference>
<dbReference type="InterPro" id="IPR009288">
    <property type="entry name" value="AIG2-like_dom"/>
</dbReference>
<dbReference type="InterPro" id="IPR036568">
    <property type="entry name" value="GGCT-like_sf"/>
</dbReference>
<dbReference type="CDD" id="cd06661">
    <property type="entry name" value="GGCT_like"/>
    <property type="match status" value="1"/>
</dbReference>
<dbReference type="Gene3D" id="3.10.490.10">
    <property type="entry name" value="Gamma-glutamyl cyclotransferase-like"/>
    <property type="match status" value="1"/>
</dbReference>
<dbReference type="GeneID" id="37025170"/>
<keyword evidence="3" id="KW-1185">Reference proteome</keyword>
<evidence type="ECO:0000313" key="2">
    <source>
        <dbReference type="EMBL" id="PWN24349.1"/>
    </source>
</evidence>
<proteinExistence type="predicted"/>
<dbReference type="OrthoDB" id="1044435at2759"/>
<dbReference type="AlphaFoldDB" id="A0A316UGI4"/>
<accession>A0A316UGI4</accession>
<protein>
    <recommendedName>
        <fullName evidence="1">Gamma-glutamylcyclotransferase AIG2-like domain-containing protein</fullName>
    </recommendedName>
</protein>
<dbReference type="Pfam" id="PF06094">
    <property type="entry name" value="GGACT"/>
    <property type="match status" value="1"/>
</dbReference>
<dbReference type="SUPFAM" id="SSF110857">
    <property type="entry name" value="Gamma-glutamyl cyclotransferase-like"/>
    <property type="match status" value="1"/>
</dbReference>
<evidence type="ECO:0000313" key="3">
    <source>
        <dbReference type="Proteomes" id="UP000245884"/>
    </source>
</evidence>
<gene>
    <name evidence="2" type="ORF">BDZ90DRAFT_127656</name>
</gene>
<dbReference type="Proteomes" id="UP000245884">
    <property type="component" value="Unassembled WGS sequence"/>
</dbReference>
<dbReference type="EMBL" id="KZ819682">
    <property type="protein sequence ID" value="PWN24349.1"/>
    <property type="molecule type" value="Genomic_DNA"/>
</dbReference>
<evidence type="ECO:0000259" key="1">
    <source>
        <dbReference type="Pfam" id="PF06094"/>
    </source>
</evidence>
<organism evidence="2 3">
    <name type="scientific">Jaminaea rosea</name>
    <dbReference type="NCBI Taxonomy" id="1569628"/>
    <lineage>
        <taxon>Eukaryota</taxon>
        <taxon>Fungi</taxon>
        <taxon>Dikarya</taxon>
        <taxon>Basidiomycota</taxon>
        <taxon>Ustilaginomycotina</taxon>
        <taxon>Exobasidiomycetes</taxon>
        <taxon>Microstromatales</taxon>
        <taxon>Microstromatales incertae sedis</taxon>
        <taxon>Jaminaea</taxon>
    </lineage>
</organism>
<sequence length="158" mass="17361">MALPPKPPTANFHIDTQLLARVNEARFKLAVDREAEDSAESQYKGSKRFAVYGSLGPGCPNHSKISHLQGRWYHNSYVTGELLQQGWGADIGYPGLQWSLDGPSHPVQVLESPLLNDKEWCLLDRFEGAGYVRILAPIVTAEESIVANIYVVARASGA</sequence>
<feature type="domain" description="Gamma-glutamylcyclotransferase AIG2-like" evidence="1">
    <location>
        <begin position="50"/>
        <end position="154"/>
    </location>
</feature>
<dbReference type="RefSeq" id="XP_025358961.1">
    <property type="nucleotide sequence ID" value="XM_025503347.1"/>
</dbReference>